<proteinExistence type="predicted"/>
<accession>A0ABD3R8V8</accession>
<feature type="compositionally biased region" description="Basic and acidic residues" evidence="6">
    <location>
        <begin position="85"/>
        <end position="95"/>
    </location>
</feature>
<dbReference type="InterPro" id="IPR021013">
    <property type="entry name" value="ATPase_Vma12"/>
</dbReference>
<feature type="region of interest" description="Disordered" evidence="6">
    <location>
        <begin position="170"/>
        <end position="201"/>
    </location>
</feature>
<feature type="compositionally biased region" description="Basic and acidic residues" evidence="6">
    <location>
        <begin position="36"/>
        <end position="59"/>
    </location>
</feature>
<keyword evidence="2 7" id="KW-0812">Transmembrane</keyword>
<evidence type="ECO:0000256" key="2">
    <source>
        <dbReference type="ARBA" id="ARBA00022692"/>
    </source>
</evidence>
<feature type="compositionally biased region" description="Basic and acidic residues" evidence="6">
    <location>
        <begin position="171"/>
        <end position="185"/>
    </location>
</feature>
<evidence type="ECO:0000313" key="9">
    <source>
        <dbReference type="Proteomes" id="UP001530377"/>
    </source>
</evidence>
<feature type="transmembrane region" description="Helical" evidence="7">
    <location>
        <begin position="306"/>
        <end position="326"/>
    </location>
</feature>
<dbReference type="AlphaFoldDB" id="A0ABD3R8V8"/>
<keyword evidence="4 7" id="KW-1133">Transmembrane helix</keyword>
<dbReference type="PANTHER" id="PTHR31394">
    <property type="entry name" value="TRANSMEMBRANE PROTEIN 199"/>
    <property type="match status" value="1"/>
</dbReference>
<feature type="transmembrane region" description="Helical" evidence="7">
    <location>
        <begin position="252"/>
        <end position="275"/>
    </location>
</feature>
<comment type="subcellular location">
    <subcellularLocation>
        <location evidence="1">Endoplasmic reticulum membrane</location>
        <topology evidence="1">Multi-pass membrane protein</topology>
    </subcellularLocation>
</comment>
<protein>
    <submittedName>
        <fullName evidence="8">Uncharacterized protein</fullName>
    </submittedName>
</protein>
<evidence type="ECO:0000256" key="5">
    <source>
        <dbReference type="ARBA" id="ARBA00023136"/>
    </source>
</evidence>
<gene>
    <name evidence="8" type="ORF">ACHAXA_005270</name>
</gene>
<evidence type="ECO:0000313" key="8">
    <source>
        <dbReference type="EMBL" id="KAL3809222.1"/>
    </source>
</evidence>
<dbReference type="EMBL" id="JALLPB020000427">
    <property type="protein sequence ID" value="KAL3809222.1"/>
    <property type="molecule type" value="Genomic_DNA"/>
</dbReference>
<keyword evidence="3" id="KW-0256">Endoplasmic reticulum</keyword>
<dbReference type="Pfam" id="PF11712">
    <property type="entry name" value="Vma12"/>
    <property type="match status" value="1"/>
</dbReference>
<keyword evidence="5 7" id="KW-0472">Membrane</keyword>
<sequence length="364" mass="39651">MGKLRGVALTPRLRSVLDEVLALPQQREQPPPSAVVRDDEGGPSRGGVTRDDERGEDGHVVVSAKSSSSSSSSFSSSSSVPPAEGAREAAKREASRMPSNARDASSAVMTAIVVRSGGGSSTIDDFDALSLSALVPMRYLIDNSIETSEDDKARIRLELEDALRVAGLSFESRRGDDDDRDDNDRGGSSTGGGGGGDDDATKATAAFERRLERLRLMDEERSYGKLTTNLRAHSTTRDDDVTARSMTYAASVGLNMIIAPMSFGVFMYFFAGGIFGRFFDDDDLDDDDIDDDRRRRGDNGVDVRRVIAGVVSGVFMLFVEMVLFVIRSHEIEASVARKGRRREYRANPFGYTQKSMARVYVREG</sequence>
<evidence type="ECO:0000256" key="6">
    <source>
        <dbReference type="SAM" id="MobiDB-lite"/>
    </source>
</evidence>
<evidence type="ECO:0000256" key="1">
    <source>
        <dbReference type="ARBA" id="ARBA00004477"/>
    </source>
</evidence>
<comment type="caution">
    <text evidence="8">The sequence shown here is derived from an EMBL/GenBank/DDBJ whole genome shotgun (WGS) entry which is preliminary data.</text>
</comment>
<dbReference type="Proteomes" id="UP001530377">
    <property type="component" value="Unassembled WGS sequence"/>
</dbReference>
<feature type="compositionally biased region" description="Low complexity" evidence="6">
    <location>
        <begin position="66"/>
        <end position="79"/>
    </location>
</feature>
<dbReference type="GO" id="GO:0005789">
    <property type="term" value="C:endoplasmic reticulum membrane"/>
    <property type="evidence" value="ECO:0007669"/>
    <property type="project" value="UniProtKB-SubCell"/>
</dbReference>
<evidence type="ECO:0000256" key="7">
    <source>
        <dbReference type="SAM" id="Phobius"/>
    </source>
</evidence>
<reference evidence="8 9" key="1">
    <citation type="submission" date="2024-10" db="EMBL/GenBank/DDBJ databases">
        <title>Updated reference genomes for cyclostephanoid diatoms.</title>
        <authorList>
            <person name="Roberts W.R."/>
            <person name="Alverson A.J."/>
        </authorList>
    </citation>
    <scope>NUCLEOTIDE SEQUENCE [LARGE SCALE GENOMIC DNA]</scope>
    <source>
        <strain evidence="8 9">AJA228-03</strain>
    </source>
</reference>
<evidence type="ECO:0000256" key="3">
    <source>
        <dbReference type="ARBA" id="ARBA00022824"/>
    </source>
</evidence>
<keyword evidence="9" id="KW-1185">Reference proteome</keyword>
<feature type="region of interest" description="Disordered" evidence="6">
    <location>
        <begin position="20"/>
        <end position="106"/>
    </location>
</feature>
<evidence type="ECO:0000256" key="4">
    <source>
        <dbReference type="ARBA" id="ARBA00022989"/>
    </source>
</evidence>
<name>A0ABD3R8V8_9STRA</name>
<organism evidence="8 9">
    <name type="scientific">Cyclostephanos tholiformis</name>
    <dbReference type="NCBI Taxonomy" id="382380"/>
    <lineage>
        <taxon>Eukaryota</taxon>
        <taxon>Sar</taxon>
        <taxon>Stramenopiles</taxon>
        <taxon>Ochrophyta</taxon>
        <taxon>Bacillariophyta</taxon>
        <taxon>Coscinodiscophyceae</taxon>
        <taxon>Thalassiosirophycidae</taxon>
        <taxon>Stephanodiscales</taxon>
        <taxon>Stephanodiscaceae</taxon>
        <taxon>Cyclostephanos</taxon>
    </lineage>
</organism>
<dbReference type="PANTHER" id="PTHR31394:SF1">
    <property type="entry name" value="TRANSMEMBRANE PROTEIN 199"/>
    <property type="match status" value="1"/>
</dbReference>